<dbReference type="Gene3D" id="4.10.240.10">
    <property type="entry name" value="Zn(2)-C6 fungal-type DNA-binding domain"/>
    <property type="match status" value="1"/>
</dbReference>
<proteinExistence type="predicted"/>
<dbReference type="PANTHER" id="PTHR47338:SF5">
    <property type="entry name" value="ZN(II)2CYS6 TRANSCRIPTION FACTOR (EUROFUNG)"/>
    <property type="match status" value="1"/>
</dbReference>
<dbReference type="EMBL" id="KK088416">
    <property type="protein sequence ID" value="EYE97066.1"/>
    <property type="molecule type" value="Genomic_DNA"/>
</dbReference>
<feature type="region of interest" description="Disordered" evidence="7">
    <location>
        <begin position="1"/>
        <end position="32"/>
    </location>
</feature>
<evidence type="ECO:0000313" key="9">
    <source>
        <dbReference type="EMBL" id="EYE97066.1"/>
    </source>
</evidence>
<dbReference type="InterPro" id="IPR007219">
    <property type="entry name" value="XnlR_reg_dom"/>
</dbReference>
<keyword evidence="4" id="KW-0238">DNA-binding</keyword>
<dbReference type="InterPro" id="IPR036864">
    <property type="entry name" value="Zn2-C6_fun-type_DNA-bd_sf"/>
</dbReference>
<comment type="subcellular location">
    <subcellularLocation>
        <location evidence="1">Nucleus</location>
    </subcellularLocation>
</comment>
<dbReference type="Pfam" id="PF04082">
    <property type="entry name" value="Fungal_trans"/>
    <property type="match status" value="1"/>
</dbReference>
<dbReference type="STRING" id="1388766.A0A017SK06"/>
<keyword evidence="2" id="KW-0479">Metal-binding</keyword>
<accession>A0A017SK06</accession>
<evidence type="ECO:0000313" key="10">
    <source>
        <dbReference type="Proteomes" id="UP000019804"/>
    </source>
</evidence>
<dbReference type="GO" id="GO:0008270">
    <property type="term" value="F:zinc ion binding"/>
    <property type="evidence" value="ECO:0007669"/>
    <property type="project" value="InterPro"/>
</dbReference>
<dbReference type="AlphaFoldDB" id="A0A017SK06"/>
<dbReference type="GO" id="GO:0005634">
    <property type="term" value="C:nucleus"/>
    <property type="evidence" value="ECO:0007669"/>
    <property type="project" value="UniProtKB-SubCell"/>
</dbReference>
<keyword evidence="3" id="KW-0805">Transcription regulation</keyword>
<keyword evidence="10" id="KW-1185">Reference proteome</keyword>
<dbReference type="RefSeq" id="XP_040640754.1">
    <property type="nucleotide sequence ID" value="XM_040787528.1"/>
</dbReference>
<dbReference type="GO" id="GO:0003677">
    <property type="term" value="F:DNA binding"/>
    <property type="evidence" value="ECO:0007669"/>
    <property type="project" value="UniProtKB-KW"/>
</dbReference>
<dbReference type="InterPro" id="IPR001138">
    <property type="entry name" value="Zn2Cys6_DnaBD"/>
</dbReference>
<feature type="region of interest" description="Disordered" evidence="7">
    <location>
        <begin position="696"/>
        <end position="716"/>
    </location>
</feature>
<dbReference type="Proteomes" id="UP000019804">
    <property type="component" value="Unassembled WGS sequence"/>
</dbReference>
<dbReference type="PROSITE" id="PS50048">
    <property type="entry name" value="ZN2_CY6_FUNGAL_2"/>
    <property type="match status" value="1"/>
</dbReference>
<keyword evidence="5" id="KW-0804">Transcription</keyword>
<evidence type="ECO:0000256" key="2">
    <source>
        <dbReference type="ARBA" id="ARBA00022723"/>
    </source>
</evidence>
<evidence type="ECO:0000256" key="6">
    <source>
        <dbReference type="ARBA" id="ARBA00023242"/>
    </source>
</evidence>
<organism evidence="9 10">
    <name type="scientific">Aspergillus ruber (strain CBS 135680)</name>
    <dbReference type="NCBI Taxonomy" id="1388766"/>
    <lineage>
        <taxon>Eukaryota</taxon>
        <taxon>Fungi</taxon>
        <taxon>Dikarya</taxon>
        <taxon>Ascomycota</taxon>
        <taxon>Pezizomycotina</taxon>
        <taxon>Eurotiomycetes</taxon>
        <taxon>Eurotiomycetidae</taxon>
        <taxon>Eurotiales</taxon>
        <taxon>Aspergillaceae</taxon>
        <taxon>Aspergillus</taxon>
        <taxon>Aspergillus subgen. Aspergillus</taxon>
    </lineage>
</organism>
<sequence length="766" mass="84355">MATIDTSEAEGHGLQSEVQPHSPAVNQRPARSITACQRCRDQKLKCSRERPVCTRCRRLEAECVYPSPPDRRGRRLKRTTCVHRSPDQRVGPPLIEHSANLYHDDAAGSFDSQTHGTFRSRRTVPPTGDWACSPMNGLDSIHDPSHSYPTQLHKTGSVGRGSTSDCNEPPLPSRAIGLSLLEIYFTRIYNASLLFYKPLLFQDYLNGNLSGILLKAIFALSTLFLSPSNEGDQDSPIEHSELRVLSSYHSCGLPWAKSALREAIPLMVEEHSLMVTQALECLQLYWLGVGDAYAGNLCLALAYRSCSLLEYNKKNTSDVEELDLSLEAELRRRCFWACWMSTCIVAAPEPFIASAWKEAAKLPLPAFINDTTFGYEIVANEQMNSDWCSDFINPQRPVSSPVAAALFVKIVGVWAKIQLLVTESVSFTPTENLDKMQTLSNLATSIFDQAKSHRSHANTGIDNTLEDGQLMLCFNALFHQCQITLHSMIVPVFSGTSIDEIISRETVRKSAEKVINHAHSYKTLLSPYLYAKGDITHVPPLVGYGAFITAMVLLTTEISSQAISLQAAYPGSHSESGRLSAVEAILSLLDALRKHWKPLQYPYEKLSAGLQVTLSASQTHCGTATSESGTVARHSTRGLDRRSSTQIYNRRSVPVKINGVVGEEWVSSAHDSSAQSMRPLNGVPHHLANSPYRAGASETLTRPGAGDTHSDLNNVDDGSVDSSFMAPLSDVEEAAWYSLSFAEAGIEQFAGYEPLPLFQQGWRSFS</sequence>
<name>A0A017SK06_ASPRC</name>
<feature type="region of interest" description="Disordered" evidence="7">
    <location>
        <begin position="622"/>
        <end position="643"/>
    </location>
</feature>
<gene>
    <name evidence="9" type="ORF">EURHEDRAFT_551108</name>
</gene>
<evidence type="ECO:0000259" key="8">
    <source>
        <dbReference type="PROSITE" id="PS50048"/>
    </source>
</evidence>
<dbReference type="SMART" id="SM00066">
    <property type="entry name" value="GAL4"/>
    <property type="match status" value="1"/>
</dbReference>
<dbReference type="HOGENOM" id="CLU_022616_0_0_1"/>
<dbReference type="PANTHER" id="PTHR47338">
    <property type="entry name" value="ZN(II)2CYS6 TRANSCRIPTION FACTOR (EUROFUNG)-RELATED"/>
    <property type="match status" value="1"/>
</dbReference>
<evidence type="ECO:0000256" key="1">
    <source>
        <dbReference type="ARBA" id="ARBA00004123"/>
    </source>
</evidence>
<dbReference type="InterPro" id="IPR050815">
    <property type="entry name" value="TF_fung"/>
</dbReference>
<dbReference type="OrthoDB" id="309640at2759"/>
<dbReference type="CDD" id="cd00067">
    <property type="entry name" value="GAL4"/>
    <property type="match status" value="1"/>
</dbReference>
<dbReference type="GeneID" id="63702652"/>
<dbReference type="PROSITE" id="PS00463">
    <property type="entry name" value="ZN2_CY6_FUNGAL_1"/>
    <property type="match status" value="1"/>
</dbReference>
<dbReference type="GO" id="GO:0000981">
    <property type="term" value="F:DNA-binding transcription factor activity, RNA polymerase II-specific"/>
    <property type="evidence" value="ECO:0007669"/>
    <property type="project" value="InterPro"/>
</dbReference>
<keyword evidence="6" id="KW-0539">Nucleus</keyword>
<dbReference type="GO" id="GO:0006351">
    <property type="term" value="P:DNA-templated transcription"/>
    <property type="evidence" value="ECO:0007669"/>
    <property type="project" value="InterPro"/>
</dbReference>
<dbReference type="CDD" id="cd12148">
    <property type="entry name" value="fungal_TF_MHR"/>
    <property type="match status" value="1"/>
</dbReference>
<protein>
    <recommendedName>
        <fullName evidence="8">Zn(2)-C6 fungal-type domain-containing protein</fullName>
    </recommendedName>
</protein>
<evidence type="ECO:0000256" key="4">
    <source>
        <dbReference type="ARBA" id="ARBA00023125"/>
    </source>
</evidence>
<dbReference type="Pfam" id="PF00172">
    <property type="entry name" value="Zn_clus"/>
    <property type="match status" value="1"/>
</dbReference>
<evidence type="ECO:0000256" key="7">
    <source>
        <dbReference type="SAM" id="MobiDB-lite"/>
    </source>
</evidence>
<reference evidence="10" key="1">
    <citation type="journal article" date="2014" name="Nat. Commun.">
        <title>Genomic adaptations of the halophilic Dead Sea filamentous fungus Eurotium rubrum.</title>
        <authorList>
            <person name="Kis-Papo T."/>
            <person name="Weig A.R."/>
            <person name="Riley R."/>
            <person name="Persoh D."/>
            <person name="Salamov A."/>
            <person name="Sun H."/>
            <person name="Lipzen A."/>
            <person name="Wasser S.P."/>
            <person name="Rambold G."/>
            <person name="Grigoriev I.V."/>
            <person name="Nevo E."/>
        </authorList>
    </citation>
    <scope>NUCLEOTIDE SEQUENCE [LARGE SCALE GENOMIC DNA]</scope>
    <source>
        <strain evidence="10">CBS 135680</strain>
    </source>
</reference>
<dbReference type="SUPFAM" id="SSF57701">
    <property type="entry name" value="Zn2/Cys6 DNA-binding domain"/>
    <property type="match status" value="1"/>
</dbReference>
<evidence type="ECO:0000256" key="3">
    <source>
        <dbReference type="ARBA" id="ARBA00023015"/>
    </source>
</evidence>
<evidence type="ECO:0000256" key="5">
    <source>
        <dbReference type="ARBA" id="ARBA00023163"/>
    </source>
</evidence>
<feature type="domain" description="Zn(2)-C6 fungal-type" evidence="8">
    <location>
        <begin position="35"/>
        <end position="65"/>
    </location>
</feature>